<protein>
    <submittedName>
        <fullName evidence="2">ThiF family adenylyltransferase</fullName>
    </submittedName>
</protein>
<gene>
    <name evidence="2" type="ORF">NMU03_00820</name>
</gene>
<dbReference type="GO" id="GO:0016779">
    <property type="term" value="F:nucleotidyltransferase activity"/>
    <property type="evidence" value="ECO:0007669"/>
    <property type="project" value="UniProtKB-KW"/>
</dbReference>
<proteinExistence type="predicted"/>
<feature type="domain" description="THIF-type NAD/FAD binding fold" evidence="1">
    <location>
        <begin position="8"/>
        <end position="177"/>
    </location>
</feature>
<keyword evidence="3" id="KW-1185">Reference proteome</keyword>
<accession>A0ABY5I3V5</accession>
<evidence type="ECO:0000313" key="3">
    <source>
        <dbReference type="Proteomes" id="UP001060112"/>
    </source>
</evidence>
<reference evidence="2" key="1">
    <citation type="submission" date="2022-07" db="EMBL/GenBank/DDBJ databases">
        <title>Faecal culturing of patients with breast cancer.</title>
        <authorList>
            <person name="Teng N.M.Y."/>
            <person name="Kiu R."/>
            <person name="Evans R."/>
            <person name="Baker D.J."/>
            <person name="Zenner C."/>
            <person name="Robinson S.D."/>
            <person name="Hall L.J."/>
        </authorList>
    </citation>
    <scope>NUCLEOTIDE SEQUENCE</scope>
    <source>
        <strain evidence="2">LH1062</strain>
    </source>
</reference>
<organism evidence="2 3">
    <name type="scientific">Allocoprobacillus halotolerans</name>
    <dbReference type="NCBI Taxonomy" id="2944914"/>
    <lineage>
        <taxon>Bacteria</taxon>
        <taxon>Bacillati</taxon>
        <taxon>Bacillota</taxon>
        <taxon>Erysipelotrichia</taxon>
        <taxon>Erysipelotrichales</taxon>
        <taxon>Erysipelotrichaceae</taxon>
        <taxon>Allocoprobacillus</taxon>
    </lineage>
</organism>
<evidence type="ECO:0000259" key="1">
    <source>
        <dbReference type="Pfam" id="PF00899"/>
    </source>
</evidence>
<keyword evidence="2" id="KW-0548">Nucleotidyltransferase</keyword>
<dbReference type="SUPFAM" id="SSF69572">
    <property type="entry name" value="Activating enzymes of the ubiquitin-like proteins"/>
    <property type="match status" value="1"/>
</dbReference>
<dbReference type="Pfam" id="PF00899">
    <property type="entry name" value="ThiF"/>
    <property type="match status" value="1"/>
</dbReference>
<dbReference type="InterPro" id="IPR000594">
    <property type="entry name" value="ThiF_NAD_FAD-bd"/>
</dbReference>
<dbReference type="InterPro" id="IPR035985">
    <property type="entry name" value="Ubiquitin-activating_enz"/>
</dbReference>
<keyword evidence="2" id="KW-0808">Transferase</keyword>
<evidence type="ECO:0000313" key="2">
    <source>
        <dbReference type="EMBL" id="UTY39408.1"/>
    </source>
</evidence>
<name>A0ABY5I3V5_9FIRM</name>
<dbReference type="EMBL" id="CP101620">
    <property type="protein sequence ID" value="UTY39408.1"/>
    <property type="molecule type" value="Genomic_DNA"/>
</dbReference>
<dbReference type="Proteomes" id="UP001060112">
    <property type="component" value="Chromosome"/>
</dbReference>
<dbReference type="Gene3D" id="3.40.50.720">
    <property type="entry name" value="NAD(P)-binding Rossmann-like Domain"/>
    <property type="match status" value="1"/>
</dbReference>
<sequence>MGERYVFIIVGVGGTGSLLARDLPKLLINTDHKMLLVDGDRVERKNMKRQSYQEQDIGEYKSIALSAKINTFYDTHCEAIGLYLTKNEILEYCNNNYLYTPVLIGCVDNDATRKILEYTFENLERCYYLDSANGEYEGNIFIAYRYSHDGKIYGALRSKTYKLEDDVHPLDESCEVQASKGNVQFLVTNNKMANYLLEHCNALLMRQLKGGVQRVERFGSVFYSD</sequence>
<dbReference type="RefSeq" id="WP_290140484.1">
    <property type="nucleotide sequence ID" value="NZ_CP101620.1"/>
</dbReference>